<dbReference type="InterPro" id="IPR043504">
    <property type="entry name" value="Peptidase_S1_PA_chymotrypsin"/>
</dbReference>
<keyword evidence="5" id="KW-1015">Disulfide bond</keyword>
<dbReference type="PANTHER" id="PTHR24276">
    <property type="entry name" value="POLYSERASE-RELATED"/>
    <property type="match status" value="1"/>
</dbReference>
<dbReference type="SMART" id="SM00020">
    <property type="entry name" value="Tryp_SPc"/>
    <property type="match status" value="1"/>
</dbReference>
<evidence type="ECO:0000313" key="8">
    <source>
        <dbReference type="Proteomes" id="UP001233999"/>
    </source>
</evidence>
<comment type="caution">
    <text evidence="7">The sequence shown here is derived from an EMBL/GenBank/DDBJ whole genome shotgun (WGS) entry which is preliminary data.</text>
</comment>
<dbReference type="InterPro" id="IPR009003">
    <property type="entry name" value="Peptidase_S1_PA"/>
</dbReference>
<keyword evidence="4" id="KW-0720">Serine protease</keyword>
<evidence type="ECO:0000256" key="2">
    <source>
        <dbReference type="ARBA" id="ARBA00022670"/>
    </source>
</evidence>
<dbReference type="SUPFAM" id="SSF50494">
    <property type="entry name" value="Trypsin-like serine proteases"/>
    <property type="match status" value="1"/>
</dbReference>
<dbReference type="Pfam" id="PF00089">
    <property type="entry name" value="Trypsin"/>
    <property type="match status" value="1"/>
</dbReference>
<organism evidence="7 8">
    <name type="scientific">Diploptera punctata</name>
    <name type="common">Pacific beetle cockroach</name>
    <dbReference type="NCBI Taxonomy" id="6984"/>
    <lineage>
        <taxon>Eukaryota</taxon>
        <taxon>Metazoa</taxon>
        <taxon>Ecdysozoa</taxon>
        <taxon>Arthropoda</taxon>
        <taxon>Hexapoda</taxon>
        <taxon>Insecta</taxon>
        <taxon>Pterygota</taxon>
        <taxon>Neoptera</taxon>
        <taxon>Polyneoptera</taxon>
        <taxon>Dictyoptera</taxon>
        <taxon>Blattodea</taxon>
        <taxon>Blaberoidea</taxon>
        <taxon>Blaberidae</taxon>
        <taxon>Diplopterinae</taxon>
        <taxon>Diploptera</taxon>
    </lineage>
</organism>
<dbReference type="PROSITE" id="PS00134">
    <property type="entry name" value="TRYPSIN_HIS"/>
    <property type="match status" value="1"/>
</dbReference>
<dbReference type="FunFam" id="2.40.10.10:FF:000068">
    <property type="entry name" value="transmembrane protease serine 2"/>
    <property type="match status" value="1"/>
</dbReference>
<dbReference type="PRINTS" id="PR00722">
    <property type="entry name" value="CHYMOTRYPSIN"/>
</dbReference>
<proteinExistence type="inferred from homology"/>
<dbReference type="InterPro" id="IPR001314">
    <property type="entry name" value="Peptidase_S1A"/>
</dbReference>
<evidence type="ECO:0000259" key="6">
    <source>
        <dbReference type="PROSITE" id="PS50240"/>
    </source>
</evidence>
<dbReference type="GO" id="GO:0006508">
    <property type="term" value="P:proteolysis"/>
    <property type="evidence" value="ECO:0007669"/>
    <property type="project" value="UniProtKB-KW"/>
</dbReference>
<dbReference type="AlphaFoldDB" id="A0AAD8AF26"/>
<evidence type="ECO:0000256" key="1">
    <source>
        <dbReference type="ARBA" id="ARBA00007664"/>
    </source>
</evidence>
<evidence type="ECO:0000313" key="7">
    <source>
        <dbReference type="EMBL" id="KAJ9597890.1"/>
    </source>
</evidence>
<gene>
    <name evidence="7" type="ORF">L9F63_011256</name>
</gene>
<accession>A0AAD8AF26</accession>
<feature type="domain" description="Peptidase S1" evidence="6">
    <location>
        <begin position="1"/>
        <end position="208"/>
    </location>
</feature>
<keyword evidence="3" id="KW-0378">Hydrolase</keyword>
<comment type="similarity">
    <text evidence="1">Belongs to the peptidase S1 family.</text>
</comment>
<evidence type="ECO:0000256" key="5">
    <source>
        <dbReference type="ARBA" id="ARBA00023157"/>
    </source>
</evidence>
<dbReference type="Proteomes" id="UP001233999">
    <property type="component" value="Unassembled WGS sequence"/>
</dbReference>
<dbReference type="Gene3D" id="2.40.10.10">
    <property type="entry name" value="Trypsin-like serine proteases"/>
    <property type="match status" value="2"/>
</dbReference>
<dbReference type="EMBL" id="JASPKZ010001579">
    <property type="protein sequence ID" value="KAJ9597890.1"/>
    <property type="molecule type" value="Genomic_DNA"/>
</dbReference>
<sequence>MFQLSLERKGGHKCGASIITNRYAVTAAHCVNGEQVKDLQLRSGTSFREQGGYLHPVCSFTMHPKYNDSTKDCDIAVIKCNSCTTKQIQPVALASQNPPIGAYGVVTGYGFINEDGLVKATQLQKLQVPIVSPDLCKQIYNGSLTPNMICAGISEGEGFCLADSGDPLVVKGTLVGVVSHAAGKCGKLVPQVFADVPAMLDFVLSVVKK</sequence>
<dbReference type="CDD" id="cd00190">
    <property type="entry name" value="Tryp_SPc"/>
    <property type="match status" value="1"/>
</dbReference>
<dbReference type="InterPro" id="IPR018114">
    <property type="entry name" value="TRYPSIN_HIS"/>
</dbReference>
<dbReference type="InterPro" id="IPR050430">
    <property type="entry name" value="Peptidase_S1"/>
</dbReference>
<name>A0AAD8AF26_DIPPU</name>
<reference evidence="7" key="2">
    <citation type="submission" date="2023-05" db="EMBL/GenBank/DDBJ databases">
        <authorList>
            <person name="Fouks B."/>
        </authorList>
    </citation>
    <scope>NUCLEOTIDE SEQUENCE</scope>
    <source>
        <strain evidence="7">Stay&amp;Tobe</strain>
        <tissue evidence="7">Testes</tissue>
    </source>
</reference>
<dbReference type="GO" id="GO:0004252">
    <property type="term" value="F:serine-type endopeptidase activity"/>
    <property type="evidence" value="ECO:0007669"/>
    <property type="project" value="InterPro"/>
</dbReference>
<keyword evidence="2" id="KW-0645">Protease</keyword>
<protein>
    <recommendedName>
        <fullName evidence="6">Peptidase S1 domain-containing protein</fullName>
    </recommendedName>
</protein>
<dbReference type="PANTHER" id="PTHR24276:SF91">
    <property type="entry name" value="AT26814P-RELATED"/>
    <property type="match status" value="1"/>
</dbReference>
<evidence type="ECO:0000256" key="3">
    <source>
        <dbReference type="ARBA" id="ARBA00022801"/>
    </source>
</evidence>
<dbReference type="InterPro" id="IPR001254">
    <property type="entry name" value="Trypsin_dom"/>
</dbReference>
<dbReference type="PROSITE" id="PS50240">
    <property type="entry name" value="TRYPSIN_DOM"/>
    <property type="match status" value="1"/>
</dbReference>
<keyword evidence="8" id="KW-1185">Reference proteome</keyword>
<reference evidence="7" key="1">
    <citation type="journal article" date="2023" name="IScience">
        <title>Live-bearing cockroach genome reveals convergent evolutionary mechanisms linked to viviparity in insects and beyond.</title>
        <authorList>
            <person name="Fouks B."/>
            <person name="Harrison M.C."/>
            <person name="Mikhailova A.A."/>
            <person name="Marchal E."/>
            <person name="English S."/>
            <person name="Carruthers M."/>
            <person name="Jennings E.C."/>
            <person name="Chiamaka E.L."/>
            <person name="Frigard R.A."/>
            <person name="Pippel M."/>
            <person name="Attardo G.M."/>
            <person name="Benoit J.B."/>
            <person name="Bornberg-Bauer E."/>
            <person name="Tobe S.S."/>
        </authorList>
    </citation>
    <scope>NUCLEOTIDE SEQUENCE</scope>
    <source>
        <strain evidence="7">Stay&amp;Tobe</strain>
    </source>
</reference>
<evidence type="ECO:0000256" key="4">
    <source>
        <dbReference type="ARBA" id="ARBA00022825"/>
    </source>
</evidence>